<organism evidence="6 7">
    <name type="scientific">Entomortierella parvispora</name>
    <dbReference type="NCBI Taxonomy" id="205924"/>
    <lineage>
        <taxon>Eukaryota</taxon>
        <taxon>Fungi</taxon>
        <taxon>Fungi incertae sedis</taxon>
        <taxon>Mucoromycota</taxon>
        <taxon>Mortierellomycotina</taxon>
        <taxon>Mortierellomycetes</taxon>
        <taxon>Mortierellales</taxon>
        <taxon>Mortierellaceae</taxon>
        <taxon>Entomortierella</taxon>
    </lineage>
</organism>
<gene>
    <name evidence="6" type="ORF">EMPS_01096</name>
</gene>
<feature type="coiled-coil region" evidence="5">
    <location>
        <begin position="43"/>
        <end position="70"/>
    </location>
</feature>
<evidence type="ECO:0000256" key="1">
    <source>
        <dbReference type="ARBA" id="ARBA00004173"/>
    </source>
</evidence>
<keyword evidence="7" id="KW-1185">Reference proteome</keyword>
<comment type="similarity">
    <text evidence="2 4">Belongs to the ATPase inhibitor family.</text>
</comment>
<evidence type="ECO:0000256" key="3">
    <source>
        <dbReference type="ARBA" id="ARBA00023128"/>
    </source>
</evidence>
<protein>
    <recommendedName>
        <fullName evidence="4">ATPase inhibitor, mitochondrial</fullName>
    </recommendedName>
</protein>
<evidence type="ECO:0000256" key="4">
    <source>
        <dbReference type="RuleBase" id="RU368087"/>
    </source>
</evidence>
<evidence type="ECO:0000313" key="7">
    <source>
        <dbReference type="Proteomes" id="UP000827284"/>
    </source>
</evidence>
<name>A0A9P3H2B5_9FUNG</name>
<dbReference type="Gene3D" id="1.20.5.500">
    <property type="entry name" value="Single helix bin"/>
    <property type="match status" value="1"/>
</dbReference>
<keyword evidence="3" id="KW-0496">Mitochondrion</keyword>
<evidence type="ECO:0000256" key="5">
    <source>
        <dbReference type="SAM" id="Coils"/>
    </source>
</evidence>
<comment type="function">
    <text evidence="4">Inhibits the enzyme activity of ATPase.</text>
</comment>
<sequence>MLRTTSTAAVRAFKPVQVSAIARRNYSDTFNKREKAAEDQYARQKEAEQIKQLKEALAKKEKEIEELKKSKK</sequence>
<comment type="caution">
    <text evidence="6">The sequence shown here is derived from an EMBL/GenBank/DDBJ whole genome shotgun (WGS) entry which is preliminary data.</text>
</comment>
<dbReference type="Pfam" id="PF04568">
    <property type="entry name" value="IATP"/>
    <property type="match status" value="1"/>
</dbReference>
<dbReference type="InterPro" id="IPR007648">
    <property type="entry name" value="ATPase_inhibitor_mt"/>
</dbReference>
<dbReference type="Proteomes" id="UP000827284">
    <property type="component" value="Unassembled WGS sequence"/>
</dbReference>
<reference evidence="6" key="1">
    <citation type="submission" date="2021-11" db="EMBL/GenBank/DDBJ databases">
        <authorList>
            <person name="Herlambang A."/>
            <person name="Guo Y."/>
            <person name="Takashima Y."/>
            <person name="Nishizawa T."/>
        </authorList>
    </citation>
    <scope>NUCLEOTIDE SEQUENCE</scope>
    <source>
        <strain evidence="6">E1425</strain>
    </source>
</reference>
<dbReference type="GO" id="GO:0042030">
    <property type="term" value="F:ATPase inhibitor activity"/>
    <property type="evidence" value="ECO:0007669"/>
    <property type="project" value="InterPro"/>
</dbReference>
<dbReference type="SUPFAM" id="SSF64602">
    <property type="entry name" value="F1 ATPase inhibitor, IF1, C-terminal domain"/>
    <property type="match status" value="1"/>
</dbReference>
<dbReference type="OrthoDB" id="5532350at2759"/>
<evidence type="ECO:0000256" key="2">
    <source>
        <dbReference type="ARBA" id="ARBA00010901"/>
    </source>
</evidence>
<dbReference type="GO" id="GO:0005739">
    <property type="term" value="C:mitochondrion"/>
    <property type="evidence" value="ECO:0007669"/>
    <property type="project" value="UniProtKB-SubCell"/>
</dbReference>
<accession>A0A9P3H2B5</accession>
<dbReference type="EMBL" id="BQFW01000002">
    <property type="protein sequence ID" value="GJJ68750.1"/>
    <property type="molecule type" value="Genomic_DNA"/>
</dbReference>
<proteinExistence type="inferred from homology"/>
<dbReference type="AlphaFoldDB" id="A0A9P3H2B5"/>
<keyword evidence="5" id="KW-0175">Coiled coil</keyword>
<evidence type="ECO:0000313" key="6">
    <source>
        <dbReference type="EMBL" id="GJJ68750.1"/>
    </source>
</evidence>
<comment type="subcellular location">
    <subcellularLocation>
        <location evidence="1">Mitochondrion</location>
    </subcellularLocation>
</comment>
<reference evidence="6" key="2">
    <citation type="journal article" date="2022" name="Microbiol. Resour. Announc.">
        <title>Whole-Genome Sequence of Entomortierella parvispora E1425, a Mucoromycotan Fungus Associated with Burkholderiaceae-Related Endosymbiotic Bacteria.</title>
        <authorList>
            <person name="Herlambang A."/>
            <person name="Guo Y."/>
            <person name="Takashima Y."/>
            <person name="Narisawa K."/>
            <person name="Ohta H."/>
            <person name="Nishizawa T."/>
        </authorList>
    </citation>
    <scope>NUCLEOTIDE SEQUENCE</scope>
    <source>
        <strain evidence="6">E1425</strain>
    </source>
</reference>